<protein>
    <recommendedName>
        <fullName evidence="4">LTXXQ motif family protein</fullName>
    </recommendedName>
</protein>
<evidence type="ECO:0000256" key="1">
    <source>
        <dbReference type="SAM" id="MobiDB-lite"/>
    </source>
</evidence>
<organism evidence="2 3">
    <name type="scientific">Cloacibacterium normanense</name>
    <dbReference type="NCBI Taxonomy" id="237258"/>
    <lineage>
        <taxon>Bacteria</taxon>
        <taxon>Pseudomonadati</taxon>
        <taxon>Bacteroidota</taxon>
        <taxon>Flavobacteriia</taxon>
        <taxon>Flavobacteriales</taxon>
        <taxon>Weeksellaceae</taxon>
    </lineage>
</organism>
<dbReference type="AlphaFoldDB" id="A0A2S7I2D7"/>
<dbReference type="EMBL" id="PTPZ01000008">
    <property type="protein sequence ID" value="PPZ90741.1"/>
    <property type="molecule type" value="Genomic_DNA"/>
</dbReference>
<feature type="region of interest" description="Disordered" evidence="1">
    <location>
        <begin position="70"/>
        <end position="154"/>
    </location>
</feature>
<proteinExistence type="predicted"/>
<dbReference type="Proteomes" id="UP000238565">
    <property type="component" value="Unassembled WGS sequence"/>
</dbReference>
<evidence type="ECO:0008006" key="4">
    <source>
        <dbReference type="Google" id="ProtNLM"/>
    </source>
</evidence>
<evidence type="ECO:0000313" key="2">
    <source>
        <dbReference type="EMBL" id="PPZ90741.1"/>
    </source>
</evidence>
<name>A0A2S7I2D7_9FLAO</name>
<sequence>MTKKIILSAAIFGAVFMFGQERQKLTPEQREAKKAEMVQKAKERQQAHLDKMTTELNLSKKQVEQIKALQEKNNAEREANRAKMEEVRKQRQQEMQAKRDAHDAEMKKILSPEQYDKWQKQRLENMQKQRDAWKNKAMRKGGKQGGMKPQNTPQ</sequence>
<dbReference type="RefSeq" id="WP_104794241.1">
    <property type="nucleotide sequence ID" value="NZ_PTPZ01000008.1"/>
</dbReference>
<evidence type="ECO:0000313" key="3">
    <source>
        <dbReference type="Proteomes" id="UP000238565"/>
    </source>
</evidence>
<gene>
    <name evidence="2" type="ORF">C3729_11235</name>
</gene>
<accession>A0A2S7I2D7</accession>
<reference evidence="2 3" key="1">
    <citation type="submission" date="2018-02" db="EMBL/GenBank/DDBJ databases">
        <title>Draft genome sequence of bacterial isolates from marine environment.</title>
        <authorList>
            <person name="Singh S.K."/>
            <person name="Hill R."/>
            <person name="Major S."/>
            <person name="Cai H."/>
            <person name="Li Y."/>
        </authorList>
    </citation>
    <scope>NUCLEOTIDE SEQUENCE [LARGE SCALE GENOMIC DNA]</scope>
    <source>
        <strain evidence="2 3">IMET F</strain>
    </source>
</reference>
<comment type="caution">
    <text evidence="2">The sequence shown here is derived from an EMBL/GenBank/DDBJ whole genome shotgun (WGS) entry which is preliminary data.</text>
</comment>
<feature type="compositionally biased region" description="Basic and acidic residues" evidence="1">
    <location>
        <begin position="70"/>
        <end position="134"/>
    </location>
</feature>